<evidence type="ECO:0000313" key="3">
    <source>
        <dbReference type="Proteomes" id="UP000031443"/>
    </source>
</evidence>
<reference evidence="3" key="1">
    <citation type="journal article" date="2013" name="Nat. Genet.">
        <title>The draft genomes of soft-shell turtle and green sea turtle yield insights into the development and evolution of the turtle-specific body plan.</title>
        <authorList>
            <person name="Wang Z."/>
            <person name="Pascual-Anaya J."/>
            <person name="Zadissa A."/>
            <person name="Li W."/>
            <person name="Niimura Y."/>
            <person name="Huang Z."/>
            <person name="Li C."/>
            <person name="White S."/>
            <person name="Xiong Z."/>
            <person name="Fang D."/>
            <person name="Wang B."/>
            <person name="Ming Y."/>
            <person name="Chen Y."/>
            <person name="Zheng Y."/>
            <person name="Kuraku S."/>
            <person name="Pignatelli M."/>
            <person name="Herrero J."/>
            <person name="Beal K."/>
            <person name="Nozawa M."/>
            <person name="Li Q."/>
            <person name="Wang J."/>
            <person name="Zhang H."/>
            <person name="Yu L."/>
            <person name="Shigenobu S."/>
            <person name="Wang J."/>
            <person name="Liu J."/>
            <person name="Flicek P."/>
            <person name="Searle S."/>
            <person name="Wang J."/>
            <person name="Kuratani S."/>
            <person name="Yin Y."/>
            <person name="Aken B."/>
            <person name="Zhang G."/>
            <person name="Irie N."/>
        </authorList>
    </citation>
    <scope>NUCLEOTIDE SEQUENCE [LARGE SCALE GENOMIC DNA]</scope>
</reference>
<dbReference type="Proteomes" id="UP000031443">
    <property type="component" value="Unassembled WGS sequence"/>
</dbReference>
<accession>M7BRR7</accession>
<dbReference type="AlphaFoldDB" id="M7BRR7"/>
<proteinExistence type="predicted"/>
<name>M7BRR7_CHEMY</name>
<keyword evidence="3" id="KW-1185">Reference proteome</keyword>
<feature type="compositionally biased region" description="Basic residues" evidence="1">
    <location>
        <begin position="22"/>
        <end position="36"/>
    </location>
</feature>
<feature type="region of interest" description="Disordered" evidence="1">
    <location>
        <begin position="128"/>
        <end position="168"/>
    </location>
</feature>
<feature type="compositionally biased region" description="Basic and acidic residues" evidence="1">
    <location>
        <begin position="1"/>
        <end position="13"/>
    </location>
</feature>
<sequence>MATGTDRGRDTDLHLPSALRYHMPRQHRKRTRHHLGHPAPPRGHLKQEVATTSRTKRWTELANGRMRARTLVRVLRNGPFGLLGLTIRPRVSPRGLLALPTRSPVSRPPLGCSEATALPPVQAHAPSVVDLRQPDPPQQDLPQDPLVPAVSSSSSPDEVIAGTSSSGPTPIDLRAHQELLCRVAQNMNLQVEEVVEVEDPVVDILSADTLSRIALTFIRTIQANATTIWQSPASIPPTAKRVERKYFVPSKDFEYLYT</sequence>
<gene>
    <name evidence="2" type="ORF">UY3_04376</name>
</gene>
<feature type="compositionally biased region" description="Low complexity" evidence="1">
    <location>
        <begin position="140"/>
        <end position="155"/>
    </location>
</feature>
<feature type="region of interest" description="Disordered" evidence="1">
    <location>
        <begin position="1"/>
        <end position="54"/>
    </location>
</feature>
<evidence type="ECO:0000313" key="2">
    <source>
        <dbReference type="EMBL" id="EMP38430.1"/>
    </source>
</evidence>
<organism evidence="2 3">
    <name type="scientific">Chelonia mydas</name>
    <name type="common">Green sea-turtle</name>
    <name type="synonym">Chelonia agassizi</name>
    <dbReference type="NCBI Taxonomy" id="8469"/>
    <lineage>
        <taxon>Eukaryota</taxon>
        <taxon>Metazoa</taxon>
        <taxon>Chordata</taxon>
        <taxon>Craniata</taxon>
        <taxon>Vertebrata</taxon>
        <taxon>Euteleostomi</taxon>
        <taxon>Archelosauria</taxon>
        <taxon>Testudinata</taxon>
        <taxon>Testudines</taxon>
        <taxon>Cryptodira</taxon>
        <taxon>Durocryptodira</taxon>
        <taxon>Americhelydia</taxon>
        <taxon>Chelonioidea</taxon>
        <taxon>Cheloniidae</taxon>
        <taxon>Chelonia</taxon>
    </lineage>
</organism>
<protein>
    <submittedName>
        <fullName evidence="2">Uncharacterized protein</fullName>
    </submittedName>
</protein>
<evidence type="ECO:0000256" key="1">
    <source>
        <dbReference type="SAM" id="MobiDB-lite"/>
    </source>
</evidence>
<dbReference type="EMBL" id="KB519804">
    <property type="protein sequence ID" value="EMP38430.1"/>
    <property type="molecule type" value="Genomic_DNA"/>
</dbReference>